<keyword evidence="6" id="KW-1185">Reference proteome</keyword>
<dbReference type="InterPro" id="IPR050251">
    <property type="entry name" value="HpcH-HpaI_aldolase"/>
</dbReference>
<dbReference type="SUPFAM" id="SSF51621">
    <property type="entry name" value="Phosphoenolpyruvate/pyruvate domain"/>
    <property type="match status" value="1"/>
</dbReference>
<reference evidence="5 6" key="1">
    <citation type="submission" date="2020-08" db="EMBL/GenBank/DDBJ databases">
        <title>Sequencing the genomes of 1000 actinobacteria strains.</title>
        <authorList>
            <person name="Klenk H.-P."/>
        </authorList>
    </citation>
    <scope>NUCLEOTIDE SEQUENCE [LARGE SCALE GENOMIC DNA]</scope>
    <source>
        <strain evidence="5 6">DSM 102030</strain>
    </source>
</reference>
<dbReference type="InterPro" id="IPR015813">
    <property type="entry name" value="Pyrv/PenolPyrv_kinase-like_dom"/>
</dbReference>
<dbReference type="Gene3D" id="3.20.20.60">
    <property type="entry name" value="Phosphoenolpyruvate-binding domains"/>
    <property type="match status" value="1"/>
</dbReference>
<keyword evidence="3" id="KW-0456">Lyase</keyword>
<name>A0A7W7RCM6_9ACTN</name>
<evidence type="ECO:0000313" key="5">
    <source>
        <dbReference type="EMBL" id="MBB4929527.1"/>
    </source>
</evidence>
<proteinExistence type="inferred from homology"/>
<sequence>MSFHQRLTRGEKVFGIMLSEIANPNAAMMLATAGLDFFVIDMEHGTLDYSEMAGLVTAARGWNVAPVVRIPEIRRETVLKPLDAGAAGLVVPQVEEVEQVEEVVSHAMYPDRGRRGVALRRAHSAFAKRPAVQYMAEADRETLVLVQIETRRGLENVDRLAEVEGLGGFFIGPFDLSVDLGIPGALDHEEMREAYRTVIAAAKRTNRVAAIHVFDPHMAVELMQDGIDMCSVSSEINMLVDQASNNVQIMRDATQP</sequence>
<dbReference type="PANTHER" id="PTHR30502">
    <property type="entry name" value="2-KETO-3-DEOXY-L-RHAMNONATE ALDOLASE"/>
    <property type="match status" value="1"/>
</dbReference>
<evidence type="ECO:0000256" key="1">
    <source>
        <dbReference type="ARBA" id="ARBA00005568"/>
    </source>
</evidence>
<dbReference type="Pfam" id="PF03328">
    <property type="entry name" value="HpcH_HpaI"/>
    <property type="match status" value="1"/>
</dbReference>
<accession>A0A7W7RCM6</accession>
<evidence type="ECO:0000313" key="6">
    <source>
        <dbReference type="Proteomes" id="UP000523007"/>
    </source>
</evidence>
<dbReference type="PANTHER" id="PTHR30502:SF0">
    <property type="entry name" value="PHOSPHOENOLPYRUVATE CARBOXYLASE FAMILY PROTEIN"/>
    <property type="match status" value="1"/>
</dbReference>
<evidence type="ECO:0000259" key="4">
    <source>
        <dbReference type="Pfam" id="PF03328"/>
    </source>
</evidence>
<gene>
    <name evidence="5" type="ORF">F4561_000347</name>
</gene>
<protein>
    <submittedName>
        <fullName evidence="5">2-keto-3-deoxy-L-rhamnonate aldolase RhmA</fullName>
    </submittedName>
</protein>
<comment type="caution">
    <text evidence="5">The sequence shown here is derived from an EMBL/GenBank/DDBJ whole genome shotgun (WGS) entry which is preliminary data.</text>
</comment>
<keyword evidence="2" id="KW-0479">Metal-binding</keyword>
<dbReference type="AlphaFoldDB" id="A0A7W7RCM6"/>
<dbReference type="RefSeq" id="WP_184574094.1">
    <property type="nucleotide sequence ID" value="NZ_JACHJT010000001.1"/>
</dbReference>
<organism evidence="5 6">
    <name type="scientific">Lipingzhangella halophila</name>
    <dbReference type="NCBI Taxonomy" id="1783352"/>
    <lineage>
        <taxon>Bacteria</taxon>
        <taxon>Bacillati</taxon>
        <taxon>Actinomycetota</taxon>
        <taxon>Actinomycetes</taxon>
        <taxon>Streptosporangiales</taxon>
        <taxon>Nocardiopsidaceae</taxon>
        <taxon>Lipingzhangella</taxon>
    </lineage>
</organism>
<dbReference type="GO" id="GO:0016832">
    <property type="term" value="F:aldehyde-lyase activity"/>
    <property type="evidence" value="ECO:0007669"/>
    <property type="project" value="TreeGrafter"/>
</dbReference>
<dbReference type="GO" id="GO:0005737">
    <property type="term" value="C:cytoplasm"/>
    <property type="evidence" value="ECO:0007669"/>
    <property type="project" value="TreeGrafter"/>
</dbReference>
<evidence type="ECO:0000256" key="3">
    <source>
        <dbReference type="ARBA" id="ARBA00023239"/>
    </source>
</evidence>
<evidence type="ECO:0000256" key="2">
    <source>
        <dbReference type="ARBA" id="ARBA00022723"/>
    </source>
</evidence>
<comment type="similarity">
    <text evidence="1">Belongs to the HpcH/HpaI aldolase family.</text>
</comment>
<feature type="domain" description="HpcH/HpaI aldolase/citrate lyase" evidence="4">
    <location>
        <begin position="20"/>
        <end position="237"/>
    </location>
</feature>
<dbReference type="Proteomes" id="UP000523007">
    <property type="component" value="Unassembled WGS sequence"/>
</dbReference>
<dbReference type="GO" id="GO:0046872">
    <property type="term" value="F:metal ion binding"/>
    <property type="evidence" value="ECO:0007669"/>
    <property type="project" value="UniProtKB-KW"/>
</dbReference>
<dbReference type="InterPro" id="IPR040442">
    <property type="entry name" value="Pyrv_kinase-like_dom_sf"/>
</dbReference>
<dbReference type="InterPro" id="IPR005000">
    <property type="entry name" value="Aldolase/citrate-lyase_domain"/>
</dbReference>
<dbReference type="EMBL" id="JACHJT010000001">
    <property type="protein sequence ID" value="MBB4929527.1"/>
    <property type="molecule type" value="Genomic_DNA"/>
</dbReference>